<protein>
    <recommendedName>
        <fullName evidence="5 10">Fructose-bisphosphate aldolase</fullName>
        <ecNumber evidence="5 10">4.1.2.13</ecNumber>
    </recommendedName>
</protein>
<dbReference type="InterPro" id="IPR029768">
    <property type="entry name" value="Aldolase_I_AS"/>
</dbReference>
<comment type="similarity">
    <text evidence="4 10">Belongs to the class I fructose-bisphosphate aldolase family.</text>
</comment>
<dbReference type="UniPathway" id="UPA00109">
    <property type="reaction ID" value="UER00183"/>
</dbReference>
<dbReference type="EC" id="4.1.2.13" evidence="5 10"/>
<dbReference type="PANTHER" id="PTHR11627">
    <property type="entry name" value="FRUCTOSE-BISPHOSPHATE ALDOLASE"/>
    <property type="match status" value="1"/>
</dbReference>
<evidence type="ECO:0000256" key="2">
    <source>
        <dbReference type="ARBA" id="ARBA00004496"/>
    </source>
</evidence>
<proteinExistence type="inferred from homology"/>
<dbReference type="AlphaFoldDB" id="A0A6P6RZ96"/>
<evidence type="ECO:0000256" key="7">
    <source>
        <dbReference type="ARBA" id="ARBA00023152"/>
    </source>
</evidence>
<evidence type="ECO:0000256" key="5">
    <source>
        <dbReference type="ARBA" id="ARBA00013068"/>
    </source>
</evidence>
<dbReference type="NCBIfam" id="NF033379">
    <property type="entry name" value="FrucBisAld_I"/>
    <property type="match status" value="1"/>
</dbReference>
<evidence type="ECO:0000256" key="11">
    <source>
        <dbReference type="RuleBase" id="RU004257"/>
    </source>
</evidence>
<dbReference type="FunFam" id="3.20.20.70:FF:000187">
    <property type="entry name" value="Fructose-bisphosphate aldolase"/>
    <property type="match status" value="1"/>
</dbReference>
<dbReference type="GO" id="GO:0003779">
    <property type="term" value="F:actin binding"/>
    <property type="evidence" value="ECO:0007669"/>
    <property type="project" value="UniProtKB-ARBA"/>
</dbReference>
<keyword evidence="6" id="KW-0963">Cytoplasm</keyword>
<dbReference type="RefSeq" id="XP_026192430.1">
    <property type="nucleotide sequence ID" value="XM_026336645.1"/>
</dbReference>
<evidence type="ECO:0000256" key="4">
    <source>
        <dbReference type="ARBA" id="ARBA00010387"/>
    </source>
</evidence>
<dbReference type="InterPro" id="IPR013785">
    <property type="entry name" value="Aldolase_TIM"/>
</dbReference>
<dbReference type="GO" id="GO:0004332">
    <property type="term" value="F:fructose-bisphosphate aldolase activity"/>
    <property type="evidence" value="ECO:0007669"/>
    <property type="project" value="UniProtKB-EC"/>
</dbReference>
<dbReference type="Gene3D" id="3.20.20.70">
    <property type="entry name" value="Aldolase class I"/>
    <property type="match status" value="1"/>
</dbReference>
<dbReference type="CDD" id="cd00948">
    <property type="entry name" value="FBP_aldolase_I_a"/>
    <property type="match status" value="1"/>
</dbReference>
<dbReference type="GeneID" id="34622505"/>
<organism evidence="12 13">
    <name type="scientific">Cyclospora cayetanensis</name>
    <dbReference type="NCBI Taxonomy" id="88456"/>
    <lineage>
        <taxon>Eukaryota</taxon>
        <taxon>Sar</taxon>
        <taxon>Alveolata</taxon>
        <taxon>Apicomplexa</taxon>
        <taxon>Conoidasida</taxon>
        <taxon>Coccidia</taxon>
        <taxon>Eucoccidiorida</taxon>
        <taxon>Eimeriorina</taxon>
        <taxon>Eimeriidae</taxon>
        <taxon>Cyclospora</taxon>
    </lineage>
</organism>
<dbReference type="InterPro" id="IPR000741">
    <property type="entry name" value="FBA_I"/>
</dbReference>
<evidence type="ECO:0000256" key="1">
    <source>
        <dbReference type="ARBA" id="ARBA00000441"/>
    </source>
</evidence>
<evidence type="ECO:0000313" key="12">
    <source>
        <dbReference type="Proteomes" id="UP000515125"/>
    </source>
</evidence>
<evidence type="ECO:0000313" key="13">
    <source>
        <dbReference type="RefSeq" id="XP_026192430.1"/>
    </source>
</evidence>
<dbReference type="SUPFAM" id="SSF51569">
    <property type="entry name" value="Aldolase"/>
    <property type="match status" value="1"/>
</dbReference>
<dbReference type="Pfam" id="PF00274">
    <property type="entry name" value="Glycolytic"/>
    <property type="match status" value="1"/>
</dbReference>
<comment type="subcellular location">
    <subcellularLocation>
        <location evidence="2">Cytoplasm</location>
    </subcellularLocation>
</comment>
<evidence type="ECO:0000256" key="3">
    <source>
        <dbReference type="ARBA" id="ARBA00004714"/>
    </source>
</evidence>
<evidence type="ECO:0000256" key="10">
    <source>
        <dbReference type="RuleBase" id="RU003994"/>
    </source>
</evidence>
<evidence type="ECO:0000256" key="8">
    <source>
        <dbReference type="ARBA" id="ARBA00023239"/>
    </source>
</evidence>
<dbReference type="GO" id="GO:0051289">
    <property type="term" value="P:protein homotetramerization"/>
    <property type="evidence" value="ECO:0007669"/>
    <property type="project" value="UniProtKB-ARBA"/>
</dbReference>
<evidence type="ECO:0000256" key="9">
    <source>
        <dbReference type="ARBA" id="ARBA00023270"/>
    </source>
</evidence>
<dbReference type="PROSITE" id="PS00158">
    <property type="entry name" value="ALDOLASE_CLASS_I"/>
    <property type="match status" value="1"/>
</dbReference>
<dbReference type="GO" id="GO:0006096">
    <property type="term" value="P:glycolytic process"/>
    <property type="evidence" value="ECO:0007669"/>
    <property type="project" value="UniProtKB-UniPathway"/>
</dbReference>
<dbReference type="GO" id="GO:0005737">
    <property type="term" value="C:cytoplasm"/>
    <property type="evidence" value="ECO:0007669"/>
    <property type="project" value="UniProtKB-SubCell"/>
</dbReference>
<keyword evidence="9" id="KW-0704">Schiff base</keyword>
<reference evidence="13" key="1">
    <citation type="submission" date="2025-08" db="UniProtKB">
        <authorList>
            <consortium name="RefSeq"/>
        </authorList>
    </citation>
    <scope>IDENTIFICATION</scope>
</reference>
<accession>A0A6P6RZ96</accession>
<keyword evidence="8 10" id="KW-0456">Lyase</keyword>
<keyword evidence="7 10" id="KW-0324">Glycolysis</keyword>
<evidence type="ECO:0000256" key="6">
    <source>
        <dbReference type="ARBA" id="ARBA00022490"/>
    </source>
</evidence>
<comment type="catalytic activity">
    <reaction evidence="1 10">
        <text>beta-D-fructose 1,6-bisphosphate = D-glyceraldehyde 3-phosphate + dihydroxyacetone phosphate</text>
        <dbReference type="Rhea" id="RHEA:14729"/>
        <dbReference type="ChEBI" id="CHEBI:32966"/>
        <dbReference type="ChEBI" id="CHEBI:57642"/>
        <dbReference type="ChEBI" id="CHEBI:59776"/>
        <dbReference type="EC" id="4.1.2.13"/>
    </reaction>
</comment>
<keyword evidence="12" id="KW-1185">Reference proteome</keyword>
<sequence>MVRGALTTLPCSVNVPAPAAHRLSPGTSICIALRGYRFRSLELDALYVFCSQCKLKEAAFVDLQRANDSALAGIRLCCDSLAVQAELPQEIAKELATTAKSLASPGKGLLAADESTGTIAKRFSSIGVENTEANRAFYRGLLFTSKGLGQYCSGAILFEETLYQKSPEGVPMVELLKQENIIPGIKVDKGLEVIPGTDGEQATMGLDGLSERCKKYYEAGARFAKWRAVLQIDEAKNKPSNQSIAEVAYGLARYAAICQQNKLVPIVEPEILTDGAHDIRHCAQVTEKVLAAVFKELNNQKVLLEGALLKPNMVTPGAQGPKATPEEIAFFTVRALSRTVPPALPGVMFLSGGQSEEEASVNLDAMNKIGPHPWKLSFSYGRALQASTLKHWAGKPENKAKAQQTLLERAKANSDAQLGKYAGGAGGADAGASLYEKKYIY</sequence>
<dbReference type="Proteomes" id="UP000515125">
    <property type="component" value="Unplaced"/>
</dbReference>
<comment type="pathway">
    <text evidence="3 11">Carbohydrate degradation; glycolysis; D-glyceraldehyde 3-phosphate and glycerone phosphate from D-glucose: step 4/4.</text>
</comment>
<dbReference type="OrthoDB" id="36455at2759"/>
<gene>
    <name evidence="13" type="primary">LOC34622505</name>
</gene>
<name>A0A6P6RZ96_9EIME</name>